<dbReference type="EMBL" id="BAAAQG010000024">
    <property type="protein sequence ID" value="GAA1720801.1"/>
    <property type="molecule type" value="Genomic_DNA"/>
</dbReference>
<dbReference type="Proteomes" id="UP001500383">
    <property type="component" value="Unassembled WGS sequence"/>
</dbReference>
<organism evidence="3 4">
    <name type="scientific">Dietzia cercidiphylli</name>
    <dbReference type="NCBI Taxonomy" id="498199"/>
    <lineage>
        <taxon>Bacteria</taxon>
        <taxon>Bacillati</taxon>
        <taxon>Actinomycetota</taxon>
        <taxon>Actinomycetes</taxon>
        <taxon>Mycobacteriales</taxon>
        <taxon>Dietziaceae</taxon>
        <taxon>Dietzia</taxon>
    </lineage>
</organism>
<proteinExistence type="predicted"/>
<reference evidence="3 4" key="1">
    <citation type="journal article" date="2019" name="Int. J. Syst. Evol. Microbiol.">
        <title>The Global Catalogue of Microorganisms (GCM) 10K type strain sequencing project: providing services to taxonomists for standard genome sequencing and annotation.</title>
        <authorList>
            <consortium name="The Broad Institute Genomics Platform"/>
            <consortium name="The Broad Institute Genome Sequencing Center for Infectious Disease"/>
            <person name="Wu L."/>
            <person name="Ma J."/>
        </authorList>
    </citation>
    <scope>NUCLEOTIDE SEQUENCE [LARGE SCALE GENOMIC DNA]</scope>
    <source>
        <strain evidence="3 4">JCM 16002</strain>
    </source>
</reference>
<keyword evidence="2" id="KW-1133">Transmembrane helix</keyword>
<name>A0ABN2J9P8_9ACTN</name>
<evidence type="ECO:0000313" key="4">
    <source>
        <dbReference type="Proteomes" id="UP001500383"/>
    </source>
</evidence>
<dbReference type="RefSeq" id="WP_179524028.1">
    <property type="nucleotide sequence ID" value="NZ_BAAAQG010000024.1"/>
</dbReference>
<keyword evidence="2" id="KW-0472">Membrane</keyword>
<feature type="region of interest" description="Disordered" evidence="1">
    <location>
        <begin position="137"/>
        <end position="237"/>
    </location>
</feature>
<protein>
    <submittedName>
        <fullName evidence="3">Uncharacterized protein</fullName>
    </submittedName>
</protein>
<feature type="transmembrane region" description="Helical" evidence="2">
    <location>
        <begin position="114"/>
        <end position="133"/>
    </location>
</feature>
<feature type="compositionally biased region" description="Basic and acidic residues" evidence="1">
    <location>
        <begin position="1"/>
        <end position="22"/>
    </location>
</feature>
<keyword evidence="2" id="KW-0812">Transmembrane</keyword>
<evidence type="ECO:0000256" key="1">
    <source>
        <dbReference type="SAM" id="MobiDB-lite"/>
    </source>
</evidence>
<sequence>MSTRSDRAAERKAIKSAEKDLKNAGTAARKAFDLKDPRFLGEAAVAATRGPAGLALFGASRGIQVLRDRRAEQAEILGKLAADAKQHAEDLREQSSVLTAPQEKPKSRRRLAPLWIVGLAGGAAVAGAAAYFLRDQERSGAAPVTTPRTTASTEPAGASTSGTPSAPPSDSTSGSTAAGESETGEDLTIDSPDPEGPADQSDGTSPAAGSAAPGAAAGSAPQPSDDDPAGGTPADKP</sequence>
<evidence type="ECO:0000313" key="3">
    <source>
        <dbReference type="EMBL" id="GAA1720801.1"/>
    </source>
</evidence>
<comment type="caution">
    <text evidence="3">The sequence shown here is derived from an EMBL/GenBank/DDBJ whole genome shotgun (WGS) entry which is preliminary data.</text>
</comment>
<accession>A0ABN2J9P8</accession>
<feature type="region of interest" description="Disordered" evidence="1">
    <location>
        <begin position="1"/>
        <end position="25"/>
    </location>
</feature>
<feature type="region of interest" description="Disordered" evidence="1">
    <location>
        <begin position="88"/>
        <end position="110"/>
    </location>
</feature>
<gene>
    <name evidence="3" type="ORF">GCM10009831_33710</name>
</gene>
<feature type="compositionally biased region" description="Low complexity" evidence="1">
    <location>
        <begin position="201"/>
        <end position="223"/>
    </location>
</feature>
<feature type="compositionally biased region" description="Low complexity" evidence="1">
    <location>
        <begin position="155"/>
        <end position="181"/>
    </location>
</feature>
<keyword evidence="4" id="KW-1185">Reference proteome</keyword>
<evidence type="ECO:0000256" key="2">
    <source>
        <dbReference type="SAM" id="Phobius"/>
    </source>
</evidence>